<dbReference type="Gene3D" id="3.40.30.10">
    <property type="entry name" value="Glutaredoxin"/>
    <property type="match status" value="1"/>
</dbReference>
<evidence type="ECO:0000313" key="6">
    <source>
        <dbReference type="EMBL" id="OZV71009.1"/>
    </source>
</evidence>
<dbReference type="GO" id="GO:0017004">
    <property type="term" value="P:cytochrome complex assembly"/>
    <property type="evidence" value="ECO:0007669"/>
    <property type="project" value="UniProtKB-KW"/>
</dbReference>
<accession>A0A265V0D9</accession>
<gene>
    <name evidence="6" type="ORF">CA834_02525</name>
</gene>
<keyword evidence="3" id="KW-1015">Disulfide bond</keyword>
<dbReference type="Proteomes" id="UP000216840">
    <property type="component" value="Unassembled WGS sequence"/>
</dbReference>
<sequence>MKKLILVFFLPTILVAQRVQGTFTPATDYTYAFLYSATPDGANYVDRGQLDRDGNFEIALDSSLAPGIYKIVYAIPPEENNFDFIYDGKESVAFKFNYDTGVEFTESEENKLWDSYLKSMEMVNQTISNYYSKGETDEEGFKSIFKVMADTQNAYEESSKGMLVSAFIKANRPYLPKKYEDISTYSNNLKEHYLSEIDFSNYFLQCSSFIVDRVVAYVFDINLDPTNDTYKAHVDDVVTAIGKDAEDIKATLLYTLWQRFVNTDNHELANYITDKYLLELANLIDNKVMAQMITSYKNTSIGTKAPDIEFNPETTYGTEVSSLNFLDSSEYYLLIFWSSECGHCLKELPEVSQLIKDKSNIRVVAFGLENDVRGWTDAIEAYPDFVHTVGLEKWDNPIVQTYGITATPTYFLLDKNKFILEKPYDYAELVKAINNL</sequence>
<keyword evidence="7" id="KW-1185">Reference proteome</keyword>
<dbReference type="PANTHER" id="PTHR42852:SF6">
    <property type="entry name" value="THIOL:DISULFIDE INTERCHANGE PROTEIN DSBE"/>
    <property type="match status" value="1"/>
</dbReference>
<dbReference type="AlphaFoldDB" id="A0A265V0D9"/>
<dbReference type="PROSITE" id="PS51352">
    <property type="entry name" value="THIOREDOXIN_2"/>
    <property type="match status" value="1"/>
</dbReference>
<proteinExistence type="predicted"/>
<dbReference type="RefSeq" id="WP_094967083.1">
    <property type="nucleotide sequence ID" value="NZ_NGJN01000001.1"/>
</dbReference>
<dbReference type="InterPro" id="IPR013766">
    <property type="entry name" value="Thioredoxin_domain"/>
</dbReference>
<dbReference type="InterPro" id="IPR050553">
    <property type="entry name" value="Thioredoxin_ResA/DsbE_sf"/>
</dbReference>
<keyword evidence="4" id="KW-0676">Redox-active center</keyword>
<dbReference type="PANTHER" id="PTHR42852">
    <property type="entry name" value="THIOL:DISULFIDE INTERCHANGE PROTEIN DSBE"/>
    <property type="match status" value="1"/>
</dbReference>
<evidence type="ECO:0000256" key="3">
    <source>
        <dbReference type="ARBA" id="ARBA00023157"/>
    </source>
</evidence>
<protein>
    <recommendedName>
        <fullName evidence="5">Thioredoxin domain-containing protein</fullName>
    </recommendedName>
</protein>
<dbReference type="InterPro" id="IPR012336">
    <property type="entry name" value="Thioredoxin-like_fold"/>
</dbReference>
<dbReference type="SUPFAM" id="SSF52833">
    <property type="entry name" value="Thioredoxin-like"/>
    <property type="match status" value="1"/>
</dbReference>
<comment type="caution">
    <text evidence="6">The sequence shown here is derived from an EMBL/GenBank/DDBJ whole genome shotgun (WGS) entry which is preliminary data.</text>
</comment>
<evidence type="ECO:0000259" key="5">
    <source>
        <dbReference type="PROSITE" id="PS51352"/>
    </source>
</evidence>
<dbReference type="Pfam" id="PF13905">
    <property type="entry name" value="Thioredoxin_8"/>
    <property type="match status" value="1"/>
</dbReference>
<evidence type="ECO:0000256" key="2">
    <source>
        <dbReference type="ARBA" id="ARBA00022748"/>
    </source>
</evidence>
<dbReference type="OrthoDB" id="6399635at2"/>
<evidence type="ECO:0000313" key="7">
    <source>
        <dbReference type="Proteomes" id="UP000216840"/>
    </source>
</evidence>
<organism evidence="6 7">
    <name type="scientific">Winogradskyella aurantia</name>
    <dbReference type="NCBI Taxonomy" id="1915063"/>
    <lineage>
        <taxon>Bacteria</taxon>
        <taxon>Pseudomonadati</taxon>
        <taxon>Bacteroidota</taxon>
        <taxon>Flavobacteriia</taxon>
        <taxon>Flavobacteriales</taxon>
        <taxon>Flavobacteriaceae</taxon>
        <taxon>Winogradskyella</taxon>
    </lineage>
</organism>
<dbReference type="InterPro" id="IPR036249">
    <property type="entry name" value="Thioredoxin-like_sf"/>
</dbReference>
<reference evidence="6 7" key="1">
    <citation type="submission" date="2017-05" db="EMBL/GenBank/DDBJ databases">
        <title>The draft genome sequence of Idiomarina salinarum WNB302.</title>
        <authorList>
            <person name="Sun Y."/>
            <person name="Chen B."/>
            <person name="Du Z."/>
        </authorList>
    </citation>
    <scope>NUCLEOTIDE SEQUENCE [LARGE SCALE GENOMIC DNA]</scope>
    <source>
        <strain evidence="6 7">WNB302</strain>
    </source>
</reference>
<keyword evidence="2" id="KW-0201">Cytochrome c-type biogenesis</keyword>
<evidence type="ECO:0000256" key="1">
    <source>
        <dbReference type="ARBA" id="ARBA00004196"/>
    </source>
</evidence>
<evidence type="ECO:0000256" key="4">
    <source>
        <dbReference type="ARBA" id="ARBA00023284"/>
    </source>
</evidence>
<dbReference type="EMBL" id="NGJN01000001">
    <property type="protein sequence ID" value="OZV71009.1"/>
    <property type="molecule type" value="Genomic_DNA"/>
</dbReference>
<name>A0A265V0D9_9FLAO</name>
<comment type="subcellular location">
    <subcellularLocation>
        <location evidence="1">Cell envelope</location>
    </subcellularLocation>
</comment>
<dbReference type="GO" id="GO:0030313">
    <property type="term" value="C:cell envelope"/>
    <property type="evidence" value="ECO:0007669"/>
    <property type="project" value="UniProtKB-SubCell"/>
</dbReference>
<feature type="domain" description="Thioredoxin" evidence="5">
    <location>
        <begin position="299"/>
        <end position="436"/>
    </location>
</feature>